<dbReference type="InterPro" id="IPR004360">
    <property type="entry name" value="Glyas_Fos-R_dOase_dom"/>
</dbReference>
<dbReference type="EMBL" id="BJLH01000014">
    <property type="protein sequence ID" value="GEA61934.1"/>
    <property type="molecule type" value="Genomic_DNA"/>
</dbReference>
<dbReference type="PROSITE" id="PS51819">
    <property type="entry name" value="VOC"/>
    <property type="match status" value="1"/>
</dbReference>
<evidence type="ECO:0000313" key="2">
    <source>
        <dbReference type="EMBL" id="GEA61934.1"/>
    </source>
</evidence>
<dbReference type="InterPro" id="IPR051332">
    <property type="entry name" value="Fosfomycin_Res_Enzymes"/>
</dbReference>
<dbReference type="InterPro" id="IPR037523">
    <property type="entry name" value="VOC_core"/>
</dbReference>
<dbReference type="AlphaFoldDB" id="A0A4Y3IST4"/>
<dbReference type="PANTHER" id="PTHR36113">
    <property type="entry name" value="LYASE, PUTATIVE-RELATED-RELATED"/>
    <property type="match status" value="1"/>
</dbReference>
<evidence type="ECO:0000313" key="3">
    <source>
        <dbReference type="Proteomes" id="UP000318242"/>
    </source>
</evidence>
<comment type="caution">
    <text evidence="2">The sequence shown here is derived from an EMBL/GenBank/DDBJ whole genome shotgun (WGS) entry which is preliminary data.</text>
</comment>
<dbReference type="PANTHER" id="PTHR36113:SF1">
    <property type="entry name" value="GLYOXALASE_BLEOMYCIN RESISTANCE PROTEIN_DIOXYGENASE"/>
    <property type="match status" value="1"/>
</dbReference>
<protein>
    <submittedName>
        <fullName evidence="2">Glyoxalase</fullName>
    </submittedName>
</protein>
<dbReference type="Pfam" id="PF00903">
    <property type="entry name" value="Glyoxalase"/>
    <property type="match status" value="1"/>
</dbReference>
<dbReference type="InterPro" id="IPR029068">
    <property type="entry name" value="Glyas_Bleomycin-R_OHBP_Dase"/>
</dbReference>
<sequence length="129" mass="14724">MKIEHIAIWCEDLEKMKSFYQTFFNAESNNKYENPKKGFSSYFLSLSKGARIELMKMDSVEILPKNVQKQFTGMAHVAFSLGSVEKVDQLTESLASNGIEIISGPRWTGDRYYESEILDPEGNRVEITA</sequence>
<evidence type="ECO:0000259" key="1">
    <source>
        <dbReference type="PROSITE" id="PS51819"/>
    </source>
</evidence>
<dbReference type="RefSeq" id="WP_141272289.1">
    <property type="nucleotide sequence ID" value="NZ_BJLH01000014.1"/>
</dbReference>
<reference evidence="2 3" key="1">
    <citation type="submission" date="2019-06" db="EMBL/GenBank/DDBJ databases">
        <title>Whole genome shotgun sequence of Vibrio comitans NBRC 102076.</title>
        <authorList>
            <person name="Hosoyama A."/>
            <person name="Uohara A."/>
            <person name="Ohji S."/>
            <person name="Ichikawa N."/>
        </authorList>
    </citation>
    <scope>NUCLEOTIDE SEQUENCE [LARGE SCALE GENOMIC DNA]</scope>
    <source>
        <strain evidence="2 3">NBRC 102076</strain>
    </source>
</reference>
<dbReference type="Proteomes" id="UP000318242">
    <property type="component" value="Unassembled WGS sequence"/>
</dbReference>
<accession>A0A4Y3IST4</accession>
<name>A0A4Y3IST4_9VIBR</name>
<proteinExistence type="predicted"/>
<keyword evidence="3" id="KW-1185">Reference proteome</keyword>
<dbReference type="Gene3D" id="3.10.180.10">
    <property type="entry name" value="2,3-Dihydroxybiphenyl 1,2-Dioxygenase, domain 1"/>
    <property type="match status" value="1"/>
</dbReference>
<dbReference type="OrthoDB" id="9800438at2"/>
<dbReference type="SUPFAM" id="SSF54593">
    <property type="entry name" value="Glyoxalase/Bleomycin resistance protein/Dihydroxybiphenyl dioxygenase"/>
    <property type="match status" value="1"/>
</dbReference>
<gene>
    <name evidence="2" type="ORF">VCO01S_31270</name>
</gene>
<feature type="domain" description="VOC" evidence="1">
    <location>
        <begin position="2"/>
        <end position="129"/>
    </location>
</feature>
<organism evidence="2 3">
    <name type="scientific">Vibrio comitans NBRC 102076</name>
    <dbReference type="NCBI Taxonomy" id="1219078"/>
    <lineage>
        <taxon>Bacteria</taxon>
        <taxon>Pseudomonadati</taxon>
        <taxon>Pseudomonadota</taxon>
        <taxon>Gammaproteobacteria</taxon>
        <taxon>Vibrionales</taxon>
        <taxon>Vibrionaceae</taxon>
        <taxon>Vibrio</taxon>
    </lineage>
</organism>